<evidence type="ECO:0000256" key="3">
    <source>
        <dbReference type="ARBA" id="ARBA00023242"/>
    </source>
</evidence>
<keyword evidence="4" id="KW-0862">Zinc</keyword>
<evidence type="ECO:0000256" key="6">
    <source>
        <dbReference type="SAM" id="MobiDB-lite"/>
    </source>
</evidence>
<dbReference type="EMBL" id="CM029044">
    <property type="protein sequence ID" value="KAG2603641.1"/>
    <property type="molecule type" value="Genomic_DNA"/>
</dbReference>
<accession>A0A8T0SY02</accession>
<dbReference type="GO" id="GO:0006355">
    <property type="term" value="P:regulation of DNA-templated transcription"/>
    <property type="evidence" value="ECO:0007669"/>
    <property type="project" value="UniProtKB-ARBA"/>
</dbReference>
<dbReference type="GO" id="GO:0008270">
    <property type="term" value="F:zinc ion binding"/>
    <property type="evidence" value="ECO:0007669"/>
    <property type="project" value="UniProtKB-KW"/>
</dbReference>
<dbReference type="InterPro" id="IPR000315">
    <property type="entry name" value="Znf_B-box"/>
</dbReference>
<proteinExistence type="predicted"/>
<comment type="subcellular location">
    <subcellularLocation>
        <location evidence="1 5">Nucleus</location>
    </subcellularLocation>
</comment>
<keyword evidence="4" id="KW-0479">Metal-binding</keyword>
<evidence type="ECO:0000259" key="9">
    <source>
        <dbReference type="PROSITE" id="PS51017"/>
    </source>
</evidence>
<sequence>MPLSACQSCATHDAIVFCLLCGARLCLPCDAALHAAAGLHPRARLCDKCNVAPAALRCDDVTLCAGCGGRGPPPPAGALVTQYTGCPAPTDLVRILSTETPQQQDAMEVWLADKLPHLLDDGEDDAQLMEGWDVAEETAKLEKMLNDLSSPWQSNDAFHTMPPPESVRPPQTPQQDADSAIVKKRQERERAKLRYTEKKKKRRFCKQIMYASRKARADTRQRVKGRFAKASTSHDPHNFFEETAVHDDPSNTDKGETRS</sequence>
<feature type="compositionally biased region" description="Basic and acidic residues" evidence="6">
    <location>
        <begin position="232"/>
        <end position="259"/>
    </location>
</feature>
<dbReference type="GO" id="GO:0005634">
    <property type="term" value="C:nucleus"/>
    <property type="evidence" value="ECO:0007669"/>
    <property type="project" value="UniProtKB-SubCell"/>
</dbReference>
<protein>
    <submittedName>
        <fullName evidence="10">Uncharacterized protein</fullName>
    </submittedName>
</protein>
<evidence type="ECO:0000313" key="11">
    <source>
        <dbReference type="Proteomes" id="UP000823388"/>
    </source>
</evidence>
<feature type="domain" description="B box-type" evidence="8">
    <location>
        <begin position="1"/>
        <end position="45"/>
    </location>
</feature>
<evidence type="ECO:0000256" key="4">
    <source>
        <dbReference type="PROSITE-ProRule" id="PRU00024"/>
    </source>
</evidence>
<keyword evidence="11" id="KW-1185">Reference proteome</keyword>
<evidence type="ECO:0000313" key="10">
    <source>
        <dbReference type="EMBL" id="KAG2603641.1"/>
    </source>
</evidence>
<gene>
    <name evidence="10" type="ORF">PVAP13_4NG002051</name>
</gene>
<dbReference type="PANTHER" id="PTHR31717:SF130">
    <property type="entry name" value="OS06G0103000 PROTEIN"/>
    <property type="match status" value="1"/>
</dbReference>
<keyword evidence="4" id="KW-0863">Zinc-finger</keyword>
<dbReference type="PANTHER" id="PTHR31717">
    <property type="entry name" value="ZINC FINGER PROTEIN CONSTANS-LIKE 10"/>
    <property type="match status" value="1"/>
</dbReference>
<dbReference type="InterPro" id="IPR010402">
    <property type="entry name" value="CCT_domain"/>
</dbReference>
<feature type="compositionally biased region" description="Basic and acidic residues" evidence="6">
    <location>
        <begin position="184"/>
        <end position="196"/>
    </location>
</feature>
<keyword evidence="3 5" id="KW-0539">Nucleus</keyword>
<evidence type="ECO:0000256" key="7">
    <source>
        <dbReference type="SAM" id="SignalP"/>
    </source>
</evidence>
<feature type="signal peptide" evidence="7">
    <location>
        <begin position="1"/>
        <end position="31"/>
    </location>
</feature>
<evidence type="ECO:0000256" key="2">
    <source>
        <dbReference type="ARBA" id="ARBA00022737"/>
    </source>
</evidence>
<dbReference type="PROSITE" id="PS51017">
    <property type="entry name" value="CCT"/>
    <property type="match status" value="1"/>
</dbReference>
<dbReference type="AlphaFoldDB" id="A0A8T0SY02"/>
<reference evidence="10" key="1">
    <citation type="submission" date="2020-05" db="EMBL/GenBank/DDBJ databases">
        <title>WGS assembly of Panicum virgatum.</title>
        <authorList>
            <person name="Lovell J.T."/>
            <person name="Jenkins J."/>
            <person name="Shu S."/>
            <person name="Juenger T.E."/>
            <person name="Schmutz J."/>
        </authorList>
    </citation>
    <scope>NUCLEOTIDE SEQUENCE</scope>
    <source>
        <strain evidence="10">AP13</strain>
    </source>
</reference>
<feature type="region of interest" description="Disordered" evidence="6">
    <location>
        <begin position="213"/>
        <end position="259"/>
    </location>
</feature>
<feature type="domain" description="CCT" evidence="9">
    <location>
        <begin position="188"/>
        <end position="230"/>
    </location>
</feature>
<dbReference type="Pfam" id="PF06203">
    <property type="entry name" value="CCT"/>
    <property type="match status" value="1"/>
</dbReference>
<dbReference type="Proteomes" id="UP000823388">
    <property type="component" value="Chromosome 4N"/>
</dbReference>
<keyword evidence="2" id="KW-0677">Repeat</keyword>
<evidence type="ECO:0000259" key="8">
    <source>
        <dbReference type="PROSITE" id="PS50119"/>
    </source>
</evidence>
<feature type="compositionally biased region" description="Pro residues" evidence="6">
    <location>
        <begin position="161"/>
        <end position="172"/>
    </location>
</feature>
<organism evidence="10 11">
    <name type="scientific">Panicum virgatum</name>
    <name type="common">Blackwell switchgrass</name>
    <dbReference type="NCBI Taxonomy" id="38727"/>
    <lineage>
        <taxon>Eukaryota</taxon>
        <taxon>Viridiplantae</taxon>
        <taxon>Streptophyta</taxon>
        <taxon>Embryophyta</taxon>
        <taxon>Tracheophyta</taxon>
        <taxon>Spermatophyta</taxon>
        <taxon>Magnoliopsida</taxon>
        <taxon>Liliopsida</taxon>
        <taxon>Poales</taxon>
        <taxon>Poaceae</taxon>
        <taxon>PACMAD clade</taxon>
        <taxon>Panicoideae</taxon>
        <taxon>Panicodae</taxon>
        <taxon>Paniceae</taxon>
        <taxon>Panicinae</taxon>
        <taxon>Panicum</taxon>
        <taxon>Panicum sect. Hiantes</taxon>
    </lineage>
</organism>
<feature type="region of interest" description="Disordered" evidence="6">
    <location>
        <begin position="150"/>
        <end position="196"/>
    </location>
</feature>
<feature type="chain" id="PRO_5035940943" evidence="7">
    <location>
        <begin position="32"/>
        <end position="259"/>
    </location>
</feature>
<keyword evidence="7" id="KW-0732">Signal</keyword>
<evidence type="ECO:0000256" key="1">
    <source>
        <dbReference type="ARBA" id="ARBA00004123"/>
    </source>
</evidence>
<name>A0A8T0SY02_PANVG</name>
<dbReference type="PROSITE" id="PS50119">
    <property type="entry name" value="ZF_BBOX"/>
    <property type="match status" value="1"/>
</dbReference>
<comment type="caution">
    <text evidence="10">The sequence shown here is derived from an EMBL/GenBank/DDBJ whole genome shotgun (WGS) entry which is preliminary data.</text>
</comment>
<dbReference type="OrthoDB" id="153872at2759"/>
<evidence type="ECO:0000256" key="5">
    <source>
        <dbReference type="PROSITE-ProRule" id="PRU00357"/>
    </source>
</evidence>